<sequence>MNCKTITFFLIFLPMLLVSQVKINGRITSNNTGLKFANITLLDSTEKTFINGTVSDSIGRFEIETKLGSYKLIISHISYENWSQNIQLTQNINLGEIVLTEKEYELNEVVVEGKKLIFEREMNKLIFHVQNSPLKDGYNALELLQRSPKVFVNGNGGISLKNGSPTISINGRKLNLRAGELDIYLSGLNSENIEKIEIQDIRSAELEASSTGGGINIILKKAPKGFSSIINSTFINRENDYDKYAGGISLNFGSNKWSSYAKINYDDNSDLGGPLPLRRPFSILV</sequence>
<dbReference type="SUPFAM" id="SSF49464">
    <property type="entry name" value="Carboxypeptidase regulatory domain-like"/>
    <property type="match status" value="1"/>
</dbReference>
<dbReference type="InterPro" id="IPR008969">
    <property type="entry name" value="CarboxyPept-like_regulatory"/>
</dbReference>
<protein>
    <submittedName>
        <fullName evidence="1">Putative TonB-dependent receptor</fullName>
    </submittedName>
</protein>
<keyword evidence="1" id="KW-0675">Receptor</keyword>
<evidence type="ECO:0000313" key="2">
    <source>
        <dbReference type="Proteomes" id="UP000029643"/>
    </source>
</evidence>
<name>A0A090WPH0_9FLAO</name>
<gene>
    <name evidence="1" type="ORF">JCM19274_5017</name>
</gene>
<dbReference type="Gene3D" id="2.170.130.10">
    <property type="entry name" value="TonB-dependent receptor, plug domain"/>
    <property type="match status" value="1"/>
</dbReference>
<dbReference type="AlphaFoldDB" id="A0A090WPH0"/>
<dbReference type="Proteomes" id="UP000029643">
    <property type="component" value="Unassembled WGS sequence"/>
</dbReference>
<dbReference type="Pfam" id="PF13715">
    <property type="entry name" value="CarbopepD_reg_2"/>
    <property type="match status" value="1"/>
</dbReference>
<comment type="caution">
    <text evidence="1">The sequence shown here is derived from an EMBL/GenBank/DDBJ whole genome shotgun (WGS) entry which is preliminary data.</text>
</comment>
<dbReference type="InterPro" id="IPR037066">
    <property type="entry name" value="Plug_dom_sf"/>
</dbReference>
<dbReference type="Gene3D" id="2.60.40.1120">
    <property type="entry name" value="Carboxypeptidase-like, regulatory domain"/>
    <property type="match status" value="1"/>
</dbReference>
<reference evidence="1 2" key="1">
    <citation type="journal article" date="2014" name="Genome Announc.">
        <title>Draft Genome Sequences of Marine Flavobacterium Algibacter lectus Strains SS8 and NR4.</title>
        <authorList>
            <person name="Takatani N."/>
            <person name="Nakanishi M."/>
            <person name="Meirelles P."/>
            <person name="Mino S."/>
            <person name="Suda W."/>
            <person name="Oshima K."/>
            <person name="Hattori M."/>
            <person name="Ohkuma M."/>
            <person name="Hosokawa M."/>
            <person name="Miyashita K."/>
            <person name="Thompson F.L."/>
            <person name="Niwa A."/>
            <person name="Sawabe T."/>
            <person name="Sawabe T."/>
        </authorList>
    </citation>
    <scope>NUCLEOTIDE SEQUENCE [LARGE SCALE GENOMIC DNA]</scope>
    <source>
        <strain evidence="2">JCM19274</strain>
    </source>
</reference>
<proteinExistence type="predicted"/>
<dbReference type="EMBL" id="BBNU01000001">
    <property type="protein sequence ID" value="GAL77304.1"/>
    <property type="molecule type" value="Genomic_DNA"/>
</dbReference>
<dbReference type="SUPFAM" id="SSF56935">
    <property type="entry name" value="Porins"/>
    <property type="match status" value="1"/>
</dbReference>
<accession>A0A090WPH0</accession>
<evidence type="ECO:0000313" key="1">
    <source>
        <dbReference type="EMBL" id="GAL77304.1"/>
    </source>
</evidence>
<organism evidence="1 2">
    <name type="scientific">Algibacter lectus</name>
    <dbReference type="NCBI Taxonomy" id="221126"/>
    <lineage>
        <taxon>Bacteria</taxon>
        <taxon>Pseudomonadati</taxon>
        <taxon>Bacteroidota</taxon>
        <taxon>Flavobacteriia</taxon>
        <taxon>Flavobacteriales</taxon>
        <taxon>Flavobacteriaceae</taxon>
        <taxon>Algibacter</taxon>
    </lineage>
</organism>